<feature type="transmembrane region" description="Helical" evidence="7">
    <location>
        <begin position="349"/>
        <end position="372"/>
    </location>
</feature>
<feature type="transmembrane region" description="Helical" evidence="7">
    <location>
        <begin position="39"/>
        <end position="59"/>
    </location>
</feature>
<evidence type="ECO:0000256" key="3">
    <source>
        <dbReference type="ARBA" id="ARBA00022692"/>
    </source>
</evidence>
<feature type="transmembrane region" description="Helical" evidence="7">
    <location>
        <begin position="131"/>
        <end position="149"/>
    </location>
</feature>
<evidence type="ECO:0000256" key="4">
    <source>
        <dbReference type="ARBA" id="ARBA00022847"/>
    </source>
</evidence>
<dbReference type="Pfam" id="PF01566">
    <property type="entry name" value="Nramp"/>
    <property type="match status" value="1"/>
</dbReference>
<feature type="transmembrane region" description="Helical" evidence="7">
    <location>
        <begin position="326"/>
        <end position="343"/>
    </location>
</feature>
<feature type="transmembrane region" description="Helical" evidence="7">
    <location>
        <begin position="80"/>
        <end position="101"/>
    </location>
</feature>
<dbReference type="RefSeq" id="WP_171594097.1">
    <property type="nucleotide sequence ID" value="NZ_RZNH01000003.1"/>
</dbReference>
<feature type="transmembrane region" description="Helical" evidence="7">
    <location>
        <begin position="195"/>
        <end position="214"/>
    </location>
</feature>
<evidence type="ECO:0000256" key="2">
    <source>
        <dbReference type="ARBA" id="ARBA00022448"/>
    </source>
</evidence>
<feature type="transmembrane region" description="Helical" evidence="7">
    <location>
        <begin position="235"/>
        <end position="261"/>
    </location>
</feature>
<evidence type="ECO:0000256" key="7">
    <source>
        <dbReference type="SAM" id="Phobius"/>
    </source>
</evidence>
<keyword evidence="9" id="KW-1185">Reference proteome</keyword>
<keyword evidence="2" id="KW-0813">Transport</keyword>
<dbReference type="NCBIfam" id="NF037982">
    <property type="entry name" value="Nramp_1"/>
    <property type="match status" value="1"/>
</dbReference>
<dbReference type="InterPro" id="IPR001046">
    <property type="entry name" value="NRAMP_fam"/>
</dbReference>
<evidence type="ECO:0000313" key="9">
    <source>
        <dbReference type="Proteomes" id="UP000732105"/>
    </source>
</evidence>
<feature type="transmembrane region" description="Helical" evidence="7">
    <location>
        <begin position="281"/>
        <end position="314"/>
    </location>
</feature>
<protein>
    <submittedName>
        <fullName evidence="8">Divalent metal cation transporter</fullName>
    </submittedName>
</protein>
<sequence length="412" mass="43410">MKLKEKLKNLGPGILVTAAFIGPGTITTCTLTGAGFGYALLWGLVFSVLATIVLQEMTARLGIIGQKGLGEALRHQFRNPFLKLMAIVLVLSAILIGNAAYETGNILGASLGMIEVTGISTVDLGGGEIQIWGPVIGLIAFALLVMGSYKSLERILIALVLLMSISFISTMIIIGPDLLPILKGMFVPSLPAESVYMLIGLIGTTVVPYNLFLHASVVREKWSKKEDLSTARTDLFFSVILGGVISMSIVITSAAAFFGTGAEIKGASDLASQLKPLLGDWAGIIMSVGLFAAGISSAITAPLAAAYATAGILGWKVDLKSFKFKAVWMLILLIGIVFSAIGFSPIKAIVFAQIANGILLPVIAIYLLLIMNSKKVLGEHRNKIVQNIIGAIVVCIMIGLGIKSILHVAGVF</sequence>
<dbReference type="PRINTS" id="PR00447">
    <property type="entry name" value="NATRESASSCMP"/>
</dbReference>
<evidence type="ECO:0000256" key="5">
    <source>
        <dbReference type="ARBA" id="ARBA00022989"/>
    </source>
</evidence>
<dbReference type="PANTHER" id="PTHR11706:SF33">
    <property type="entry name" value="NATURAL RESISTANCE-ASSOCIATED MACROPHAGE PROTEIN 2"/>
    <property type="match status" value="1"/>
</dbReference>
<accession>A0ABX1WSB5</accession>
<comment type="caution">
    <text evidence="8">The sequence shown here is derived from an EMBL/GenBank/DDBJ whole genome shotgun (WGS) entry which is preliminary data.</text>
</comment>
<dbReference type="EMBL" id="RZNH01000003">
    <property type="protein sequence ID" value="NOU58819.1"/>
    <property type="molecule type" value="Genomic_DNA"/>
</dbReference>
<evidence type="ECO:0000256" key="6">
    <source>
        <dbReference type="ARBA" id="ARBA00023136"/>
    </source>
</evidence>
<keyword evidence="5 7" id="KW-1133">Transmembrane helix</keyword>
<keyword evidence="6 7" id="KW-0472">Membrane</keyword>
<keyword evidence="3 7" id="KW-0812">Transmembrane</keyword>
<organism evidence="8 9">
    <name type="scientific">Marinifilum caeruleilacunae</name>
    <dbReference type="NCBI Taxonomy" id="2499076"/>
    <lineage>
        <taxon>Bacteria</taxon>
        <taxon>Pseudomonadati</taxon>
        <taxon>Bacteroidota</taxon>
        <taxon>Bacteroidia</taxon>
        <taxon>Marinilabiliales</taxon>
        <taxon>Marinifilaceae</taxon>
    </lineage>
</organism>
<reference evidence="8 9" key="1">
    <citation type="submission" date="2018-12" db="EMBL/GenBank/DDBJ databases">
        <title>Marinifilum JC070 sp. nov., a marine bacterium isolated from Yongle Blue Hole in the South China Sea.</title>
        <authorList>
            <person name="Fu T."/>
        </authorList>
    </citation>
    <scope>NUCLEOTIDE SEQUENCE [LARGE SCALE GENOMIC DNA]</scope>
    <source>
        <strain evidence="8 9">JC070</strain>
    </source>
</reference>
<feature type="transmembrane region" description="Helical" evidence="7">
    <location>
        <begin position="12"/>
        <end position="33"/>
    </location>
</feature>
<gene>
    <name evidence="8" type="ORF">ELS83_03240</name>
</gene>
<feature type="transmembrane region" description="Helical" evidence="7">
    <location>
        <begin position="156"/>
        <end position="175"/>
    </location>
</feature>
<proteinExistence type="predicted"/>
<dbReference type="Proteomes" id="UP000732105">
    <property type="component" value="Unassembled WGS sequence"/>
</dbReference>
<comment type="subcellular location">
    <subcellularLocation>
        <location evidence="1">Membrane</location>
        <topology evidence="1">Multi-pass membrane protein</topology>
    </subcellularLocation>
</comment>
<evidence type="ECO:0000313" key="8">
    <source>
        <dbReference type="EMBL" id="NOU58819.1"/>
    </source>
</evidence>
<keyword evidence="4" id="KW-0769">Symport</keyword>
<feature type="transmembrane region" description="Helical" evidence="7">
    <location>
        <begin position="384"/>
        <end position="406"/>
    </location>
</feature>
<name>A0ABX1WSB5_9BACT</name>
<dbReference type="PANTHER" id="PTHR11706">
    <property type="entry name" value="SOLUTE CARRIER PROTEIN FAMILY 11 MEMBER"/>
    <property type="match status" value="1"/>
</dbReference>
<evidence type="ECO:0000256" key="1">
    <source>
        <dbReference type="ARBA" id="ARBA00004141"/>
    </source>
</evidence>